<evidence type="ECO:0000313" key="4">
    <source>
        <dbReference type="Proteomes" id="UP000550401"/>
    </source>
</evidence>
<dbReference type="AlphaFoldDB" id="A0A839F3Z2"/>
<reference evidence="3 4" key="1">
    <citation type="submission" date="2020-07" db="EMBL/GenBank/DDBJ databases">
        <title>Genomic Encyclopedia of Type Strains, Phase IV (KMG-V): Genome sequencing to study the core and pangenomes of soil and plant-associated prokaryotes.</title>
        <authorList>
            <person name="Whitman W."/>
        </authorList>
    </citation>
    <scope>NUCLEOTIDE SEQUENCE [LARGE SCALE GENOMIC DNA]</scope>
    <source>
        <strain evidence="3 4">RH2WT43</strain>
    </source>
</reference>
<feature type="compositionally biased region" description="Low complexity" evidence="1">
    <location>
        <begin position="440"/>
        <end position="453"/>
    </location>
</feature>
<keyword evidence="4" id="KW-1185">Reference proteome</keyword>
<feature type="region of interest" description="Disordered" evidence="1">
    <location>
        <begin position="766"/>
        <end position="856"/>
    </location>
</feature>
<dbReference type="Proteomes" id="UP000550401">
    <property type="component" value="Unassembled WGS sequence"/>
</dbReference>
<dbReference type="RefSeq" id="WP_182530040.1">
    <property type="nucleotide sequence ID" value="NZ_JACGXL010000001.1"/>
</dbReference>
<evidence type="ECO:0000259" key="2">
    <source>
        <dbReference type="Pfam" id="PF25800"/>
    </source>
</evidence>
<feature type="compositionally biased region" description="Basic and acidic residues" evidence="1">
    <location>
        <begin position="357"/>
        <end position="376"/>
    </location>
</feature>
<dbReference type="InterPro" id="IPR038440">
    <property type="entry name" value="FimV_C_sf"/>
</dbReference>
<evidence type="ECO:0000256" key="1">
    <source>
        <dbReference type="SAM" id="MobiDB-lite"/>
    </source>
</evidence>
<dbReference type="InterPro" id="IPR057840">
    <property type="entry name" value="FimV_N"/>
</dbReference>
<feature type="compositionally biased region" description="Low complexity" evidence="1">
    <location>
        <begin position="312"/>
        <end position="322"/>
    </location>
</feature>
<proteinExistence type="predicted"/>
<evidence type="ECO:0000313" key="3">
    <source>
        <dbReference type="EMBL" id="MBA8887014.1"/>
    </source>
</evidence>
<dbReference type="EMBL" id="JACGXL010000001">
    <property type="protein sequence ID" value="MBA8887014.1"/>
    <property type="molecule type" value="Genomic_DNA"/>
</dbReference>
<feature type="compositionally biased region" description="Low complexity" evidence="1">
    <location>
        <begin position="290"/>
        <end position="303"/>
    </location>
</feature>
<organism evidence="3 4">
    <name type="scientific">Dokdonella fugitiva</name>
    <dbReference type="NCBI Taxonomy" id="328517"/>
    <lineage>
        <taxon>Bacteria</taxon>
        <taxon>Pseudomonadati</taxon>
        <taxon>Pseudomonadota</taxon>
        <taxon>Gammaproteobacteria</taxon>
        <taxon>Lysobacterales</taxon>
        <taxon>Rhodanobacteraceae</taxon>
        <taxon>Dokdonella</taxon>
    </lineage>
</organism>
<dbReference type="Pfam" id="PF25800">
    <property type="entry name" value="FimV_N"/>
    <property type="match status" value="1"/>
</dbReference>
<accession>A0A839F3Z2</accession>
<feature type="compositionally biased region" description="Low complexity" evidence="1">
    <location>
        <begin position="805"/>
        <end position="815"/>
    </location>
</feature>
<dbReference type="Gene3D" id="1.20.58.2200">
    <property type="match status" value="1"/>
</dbReference>
<dbReference type="NCBIfam" id="TIGR03505">
    <property type="entry name" value="FimV_core"/>
    <property type="match status" value="1"/>
</dbReference>
<feature type="region of interest" description="Disordered" evidence="1">
    <location>
        <begin position="137"/>
        <end position="191"/>
    </location>
</feature>
<feature type="region of interest" description="Disordered" evidence="1">
    <location>
        <begin position="418"/>
        <end position="609"/>
    </location>
</feature>
<feature type="compositionally biased region" description="Low complexity" evidence="1">
    <location>
        <begin position="469"/>
        <end position="481"/>
    </location>
</feature>
<comment type="caution">
    <text evidence="3">The sequence shown here is derived from an EMBL/GenBank/DDBJ whole genome shotgun (WGS) entry which is preliminary data.</text>
</comment>
<name>A0A839F3Z2_9GAMM</name>
<feature type="compositionally biased region" description="Low complexity" evidence="1">
    <location>
        <begin position="166"/>
        <end position="191"/>
    </location>
</feature>
<dbReference type="InterPro" id="IPR020012">
    <property type="entry name" value="LysM_FimV"/>
</dbReference>
<dbReference type="InterPro" id="IPR020011">
    <property type="entry name" value="FimV_C"/>
</dbReference>
<feature type="region of interest" description="Disordered" evidence="1">
    <location>
        <begin position="276"/>
        <end position="376"/>
    </location>
</feature>
<gene>
    <name evidence="3" type="ORF">FHW12_001205</name>
</gene>
<feature type="compositionally biased region" description="Low complexity" evidence="1">
    <location>
        <begin position="783"/>
        <end position="796"/>
    </location>
</feature>
<sequence>MKRPLQLSLAIALALGGTNALALGLGPVHVKSKLNQPLDAEIPVIQGTAGEAEGLLVSMAAAEDFERVGISRSHLNVPLEFAVGKSASGQVVIRVTSKEPVQDSYLDFLVEANWPKGRLLREYTVLLDPPVTAPARSAPAAVAATPAPAPSVPATPRREKEKVVAAEKPPAAEKPAAPAREKPAPVAAAPRKVLEGEYGPVKEGETLSGIARAARPDGGANVDQMMLALLKNNPNAFYKDNINALKRGAILRIPSADEAKAIGSASEAAAQVRSQFEDWRGGRATPTRVASTEAPAAPATAAPKESKEAKPAKASTAAADAKSASERLELVPPKSGKGSVAMADQPGTGSGSAANAEAKRELARTKEALTAREQEASELKSRVKELEDLKGKNDRLISLKDSEIADLQQKLKELQAKAETTAKAAGKPATPAAATPPPVAATATPPASTTTTPSLNAKETAIDKKDIWGDAGKAAAPASDATKTDAHAASGTTPATTTPGATTAPSATAATSGTSTPASTTPASGATTPASTTPAAGTPSATPGATTPATTASTTPATTTPGSTPGSATSSGATVTPLPATPPTTATSGTTAKPTPAATVKKPTPAPQPEPAWYDASWVKPAALGGGVLLVLLGLFGMRKRKASPAVTGGTRPSIADAFGDSPVGGGGATSDVMEAEAAALRDQIAREPGNVGLYLELLSLYYAERDVAKFEDTAAEMHAYVHDPNQPEWQEAQAMGQELAPHNPLFASSHAYDSGSAFADTAERPTLHDDDFGFGHEHGHGHVPATPAPAAAATAHSDDYGFGFADAPTPTHAHTPPPPAAAADAFTFDDLPPLEAPVTKATPAPMPAAKEPAPAMKETTLDDDFFAGEDAIGTKLDLAKAYMDMGDPDGARSMLEEVVAEGNDAQKAEAHRLISELR</sequence>
<feature type="compositionally biased region" description="Low complexity" evidence="1">
    <location>
        <begin position="137"/>
        <end position="146"/>
    </location>
</feature>
<feature type="compositionally biased region" description="Low complexity" evidence="1">
    <location>
        <begin position="822"/>
        <end position="856"/>
    </location>
</feature>
<feature type="compositionally biased region" description="Low complexity" evidence="1">
    <location>
        <begin position="488"/>
        <end position="603"/>
    </location>
</feature>
<feature type="compositionally biased region" description="Basic and acidic residues" evidence="1">
    <location>
        <begin position="766"/>
        <end position="781"/>
    </location>
</feature>
<feature type="compositionally biased region" description="Low complexity" evidence="1">
    <location>
        <begin position="418"/>
        <end position="433"/>
    </location>
</feature>
<dbReference type="NCBIfam" id="TIGR03504">
    <property type="entry name" value="FimV_Cterm"/>
    <property type="match status" value="1"/>
</dbReference>
<protein>
    <submittedName>
        <fullName evidence="3">Pilus assembly protein FimV</fullName>
    </submittedName>
</protein>
<feature type="compositionally biased region" description="Basic and acidic residues" evidence="1">
    <location>
        <begin position="156"/>
        <end position="165"/>
    </location>
</feature>
<feature type="domain" description="FimV N-terminal" evidence="2">
    <location>
        <begin position="23"/>
        <end position="130"/>
    </location>
</feature>